<feature type="transmembrane region" description="Helical" evidence="1">
    <location>
        <begin position="59"/>
        <end position="78"/>
    </location>
</feature>
<dbReference type="OrthoDB" id="7509512at2"/>
<gene>
    <name evidence="2" type="ORF">AQZ52_14145</name>
</gene>
<evidence type="ECO:0000256" key="1">
    <source>
        <dbReference type="SAM" id="Phobius"/>
    </source>
</evidence>
<dbReference type="Proteomes" id="UP000058012">
    <property type="component" value="Unassembled WGS sequence"/>
</dbReference>
<evidence type="ECO:0000313" key="3">
    <source>
        <dbReference type="Proteomes" id="UP000058012"/>
    </source>
</evidence>
<keyword evidence="1" id="KW-1133">Transmembrane helix</keyword>
<evidence type="ECO:0000313" key="2">
    <source>
        <dbReference type="EMBL" id="KUR70585.1"/>
    </source>
</evidence>
<dbReference type="AlphaFoldDB" id="A0A117UTJ3"/>
<accession>A0A117UTJ3</accession>
<proteinExistence type="predicted"/>
<comment type="caution">
    <text evidence="2">The sequence shown here is derived from an EMBL/GenBank/DDBJ whole genome shotgun (WGS) entry which is preliminary data.</text>
</comment>
<sequence length="93" mass="9807">MAAAALRLSGWLAVNTLAAAGIVALVFFAIGSFSLPLTMAQLANLADRYVAASSARQGQFNHIIAYAFALAFVAVAFFRRASFTRALGVSDHE</sequence>
<keyword evidence="1" id="KW-0812">Transmembrane</keyword>
<name>A0A117UTJ3_9SPHN</name>
<dbReference type="STRING" id="1117702.AQZ52_14145"/>
<dbReference type="EMBL" id="LLZS01000009">
    <property type="protein sequence ID" value="KUR70585.1"/>
    <property type="molecule type" value="Genomic_DNA"/>
</dbReference>
<organism evidence="2 3">
    <name type="scientific">Novosphingobium fuchskuhlense</name>
    <dbReference type="NCBI Taxonomy" id="1117702"/>
    <lineage>
        <taxon>Bacteria</taxon>
        <taxon>Pseudomonadati</taxon>
        <taxon>Pseudomonadota</taxon>
        <taxon>Alphaproteobacteria</taxon>
        <taxon>Sphingomonadales</taxon>
        <taxon>Sphingomonadaceae</taxon>
        <taxon>Novosphingobium</taxon>
    </lineage>
</organism>
<protein>
    <submittedName>
        <fullName evidence="2">Uncharacterized protein</fullName>
    </submittedName>
</protein>
<keyword evidence="3" id="KW-1185">Reference proteome</keyword>
<keyword evidence="1" id="KW-0472">Membrane</keyword>
<reference evidence="2 3" key="1">
    <citation type="submission" date="2015-10" db="EMBL/GenBank/DDBJ databases">
        <title>Draft genome sequence of Novosphingobium fuchskuhlense DSM 25065 isolated from a surface water sample of the southwest basin of Lake Grosse Fuchskuhle.</title>
        <authorList>
            <person name="Ruckert C."/>
            <person name="Winkler A."/>
            <person name="Glaeser J."/>
            <person name="Grossart H.-P."/>
            <person name="Kalinowski J."/>
            <person name="Glaeser S."/>
        </authorList>
    </citation>
    <scope>NUCLEOTIDE SEQUENCE [LARGE SCALE GENOMIC DNA]</scope>
    <source>
        <strain evidence="2 3">FNE08-7</strain>
    </source>
</reference>
<feature type="transmembrane region" description="Helical" evidence="1">
    <location>
        <begin position="12"/>
        <end position="39"/>
    </location>
</feature>